<evidence type="ECO:0000256" key="14">
    <source>
        <dbReference type="RuleBase" id="RU361169"/>
    </source>
</evidence>
<organism evidence="16 17">
    <name type="scientific">Morchella conica CCBAS932</name>
    <dbReference type="NCBI Taxonomy" id="1392247"/>
    <lineage>
        <taxon>Eukaryota</taxon>
        <taxon>Fungi</taxon>
        <taxon>Dikarya</taxon>
        <taxon>Ascomycota</taxon>
        <taxon>Pezizomycotina</taxon>
        <taxon>Pezizomycetes</taxon>
        <taxon>Pezizales</taxon>
        <taxon>Morchellaceae</taxon>
        <taxon>Morchella</taxon>
    </lineage>
</organism>
<keyword evidence="10" id="KW-0961">Cell wall biogenesis/degradation</keyword>
<evidence type="ECO:0000256" key="5">
    <source>
        <dbReference type="ARBA" id="ARBA00022737"/>
    </source>
</evidence>
<dbReference type="InterPro" id="IPR012334">
    <property type="entry name" value="Pectin_lyas_fold"/>
</dbReference>
<keyword evidence="5" id="KW-0677">Repeat</keyword>
<dbReference type="PANTHER" id="PTHR31736:SF14">
    <property type="entry name" value="EXOPOLYGALACTURONASE X-1-RELATED"/>
    <property type="match status" value="1"/>
</dbReference>
<name>A0A3N4KEQ2_9PEZI</name>
<evidence type="ECO:0000256" key="2">
    <source>
        <dbReference type="ARBA" id="ARBA00008834"/>
    </source>
</evidence>
<keyword evidence="3" id="KW-0964">Secreted</keyword>
<proteinExistence type="inferred from homology"/>
<accession>A0A3N4KEQ2</accession>
<dbReference type="PANTHER" id="PTHR31736">
    <property type="match status" value="1"/>
</dbReference>
<feature type="chain" id="PRO_5018130544" description="galacturonan 1,4-alpha-galacturonidase" evidence="15">
    <location>
        <begin position="18"/>
        <end position="422"/>
    </location>
</feature>
<dbReference type="InterPro" id="IPR000743">
    <property type="entry name" value="Glyco_hydro_28"/>
</dbReference>
<feature type="active site" evidence="13">
    <location>
        <position position="257"/>
    </location>
</feature>
<keyword evidence="7" id="KW-1015">Disulfide bond</keyword>
<comment type="catalytic activity">
    <reaction evidence="12">
        <text>[(1-&gt;4)-alpha-D-galacturonosyl](n) + H2O = alpha-D-galacturonate + [(1-&gt;4)-alpha-D-galacturonosyl](n-1)</text>
        <dbReference type="Rhea" id="RHEA:14117"/>
        <dbReference type="Rhea" id="RHEA-COMP:14570"/>
        <dbReference type="Rhea" id="RHEA-COMP:14572"/>
        <dbReference type="ChEBI" id="CHEBI:15377"/>
        <dbReference type="ChEBI" id="CHEBI:58658"/>
        <dbReference type="ChEBI" id="CHEBI:140523"/>
        <dbReference type="EC" id="3.2.1.67"/>
    </reaction>
</comment>
<dbReference type="FunFam" id="2.160.20.10:FF:000027">
    <property type="entry name" value="Probable exopolygalacturonase X"/>
    <property type="match status" value="1"/>
</dbReference>
<dbReference type="GO" id="GO:0004650">
    <property type="term" value="F:polygalacturonase activity"/>
    <property type="evidence" value="ECO:0007669"/>
    <property type="project" value="InterPro"/>
</dbReference>
<keyword evidence="9 14" id="KW-0326">Glycosidase</keyword>
<evidence type="ECO:0000313" key="16">
    <source>
        <dbReference type="EMBL" id="RPB09004.1"/>
    </source>
</evidence>
<dbReference type="PROSITE" id="PS00502">
    <property type="entry name" value="POLYGALACTURONASE"/>
    <property type="match status" value="1"/>
</dbReference>
<dbReference type="GO" id="GO:0047911">
    <property type="term" value="F:galacturan 1,4-alpha-galacturonidase activity"/>
    <property type="evidence" value="ECO:0007669"/>
    <property type="project" value="UniProtKB-EC"/>
</dbReference>
<evidence type="ECO:0000256" key="8">
    <source>
        <dbReference type="ARBA" id="ARBA00023180"/>
    </source>
</evidence>
<dbReference type="GO" id="GO:0005975">
    <property type="term" value="P:carbohydrate metabolic process"/>
    <property type="evidence" value="ECO:0007669"/>
    <property type="project" value="InterPro"/>
</dbReference>
<dbReference type="Gene3D" id="2.160.20.10">
    <property type="entry name" value="Single-stranded right-handed beta-helix, Pectin lyase-like"/>
    <property type="match status" value="1"/>
</dbReference>
<evidence type="ECO:0000256" key="9">
    <source>
        <dbReference type="ARBA" id="ARBA00023295"/>
    </source>
</evidence>
<dbReference type="Pfam" id="PF00295">
    <property type="entry name" value="Glyco_hydro_28"/>
    <property type="match status" value="1"/>
</dbReference>
<dbReference type="GO" id="GO:0071555">
    <property type="term" value="P:cell wall organization"/>
    <property type="evidence" value="ECO:0007669"/>
    <property type="project" value="UniProtKB-KW"/>
</dbReference>
<keyword evidence="4 15" id="KW-0732">Signal</keyword>
<keyword evidence="17" id="KW-1185">Reference proteome</keyword>
<comment type="similarity">
    <text evidence="2 14">Belongs to the glycosyl hydrolase 28 family.</text>
</comment>
<gene>
    <name evidence="16" type="ORF">P167DRAFT_326298</name>
</gene>
<dbReference type="EC" id="3.2.1.67" evidence="11"/>
<keyword evidence="8" id="KW-0325">Glycoprotein</keyword>
<keyword evidence="6 14" id="KW-0378">Hydrolase</keyword>
<evidence type="ECO:0000256" key="1">
    <source>
        <dbReference type="ARBA" id="ARBA00004613"/>
    </source>
</evidence>
<reference evidence="16 17" key="1">
    <citation type="journal article" date="2018" name="Nat. Ecol. Evol.">
        <title>Pezizomycetes genomes reveal the molecular basis of ectomycorrhizal truffle lifestyle.</title>
        <authorList>
            <person name="Murat C."/>
            <person name="Payen T."/>
            <person name="Noel B."/>
            <person name="Kuo A."/>
            <person name="Morin E."/>
            <person name="Chen J."/>
            <person name="Kohler A."/>
            <person name="Krizsan K."/>
            <person name="Balestrini R."/>
            <person name="Da Silva C."/>
            <person name="Montanini B."/>
            <person name="Hainaut M."/>
            <person name="Levati E."/>
            <person name="Barry K.W."/>
            <person name="Belfiori B."/>
            <person name="Cichocki N."/>
            <person name="Clum A."/>
            <person name="Dockter R.B."/>
            <person name="Fauchery L."/>
            <person name="Guy J."/>
            <person name="Iotti M."/>
            <person name="Le Tacon F."/>
            <person name="Lindquist E.A."/>
            <person name="Lipzen A."/>
            <person name="Malagnac F."/>
            <person name="Mello A."/>
            <person name="Molinier V."/>
            <person name="Miyauchi S."/>
            <person name="Poulain J."/>
            <person name="Riccioni C."/>
            <person name="Rubini A."/>
            <person name="Sitrit Y."/>
            <person name="Splivallo R."/>
            <person name="Traeger S."/>
            <person name="Wang M."/>
            <person name="Zifcakova L."/>
            <person name="Wipf D."/>
            <person name="Zambonelli A."/>
            <person name="Paolocci F."/>
            <person name="Nowrousian M."/>
            <person name="Ottonello S."/>
            <person name="Baldrian P."/>
            <person name="Spatafora J.W."/>
            <person name="Henrissat B."/>
            <person name="Nagy L.G."/>
            <person name="Aury J.M."/>
            <person name="Wincker P."/>
            <person name="Grigoriev I.V."/>
            <person name="Bonfante P."/>
            <person name="Martin F.M."/>
        </authorList>
    </citation>
    <scope>NUCLEOTIDE SEQUENCE [LARGE SCALE GENOMIC DNA]</scope>
    <source>
        <strain evidence="16 17">CCBAS932</strain>
    </source>
</reference>
<dbReference type="SUPFAM" id="SSF51126">
    <property type="entry name" value="Pectin lyase-like"/>
    <property type="match status" value="1"/>
</dbReference>
<evidence type="ECO:0000256" key="12">
    <source>
        <dbReference type="ARBA" id="ARBA00048766"/>
    </source>
</evidence>
<dbReference type="GO" id="GO:0005576">
    <property type="term" value="C:extracellular region"/>
    <property type="evidence" value="ECO:0007669"/>
    <property type="project" value="UniProtKB-SubCell"/>
</dbReference>
<evidence type="ECO:0000256" key="3">
    <source>
        <dbReference type="ARBA" id="ARBA00022525"/>
    </source>
</evidence>
<evidence type="ECO:0000256" key="4">
    <source>
        <dbReference type="ARBA" id="ARBA00022729"/>
    </source>
</evidence>
<evidence type="ECO:0000256" key="6">
    <source>
        <dbReference type="ARBA" id="ARBA00022801"/>
    </source>
</evidence>
<dbReference type="STRING" id="1392247.A0A3N4KEQ2"/>
<protein>
    <recommendedName>
        <fullName evidence="11">galacturonan 1,4-alpha-galacturonidase</fullName>
        <ecNumber evidence="11">3.2.1.67</ecNumber>
    </recommendedName>
</protein>
<evidence type="ECO:0000256" key="10">
    <source>
        <dbReference type="ARBA" id="ARBA00023316"/>
    </source>
</evidence>
<dbReference type="AlphaFoldDB" id="A0A3N4KEQ2"/>
<evidence type="ECO:0000256" key="7">
    <source>
        <dbReference type="ARBA" id="ARBA00023157"/>
    </source>
</evidence>
<dbReference type="Proteomes" id="UP000277580">
    <property type="component" value="Unassembled WGS sequence"/>
</dbReference>
<dbReference type="EMBL" id="ML119156">
    <property type="protein sequence ID" value="RPB09004.1"/>
    <property type="molecule type" value="Genomic_DNA"/>
</dbReference>
<comment type="subcellular location">
    <subcellularLocation>
        <location evidence="1">Secreted</location>
    </subcellularLocation>
</comment>
<dbReference type="InterPro" id="IPR011050">
    <property type="entry name" value="Pectin_lyase_fold/virulence"/>
</dbReference>
<feature type="signal peptide" evidence="15">
    <location>
        <begin position="1"/>
        <end position="17"/>
    </location>
</feature>
<evidence type="ECO:0000256" key="11">
    <source>
        <dbReference type="ARBA" id="ARBA00038933"/>
    </source>
</evidence>
<evidence type="ECO:0000256" key="13">
    <source>
        <dbReference type="PROSITE-ProRule" id="PRU10052"/>
    </source>
</evidence>
<sequence>MKLTILTPLLFLPSILAITVTPYPKHPKKPRYTSTPRTSKICTVPSGEADSAASILAAAHSCNNGGTVVFSPNKTYTIGTALDLTFLSHVDLDIQGTILFSNDTDYWNANAFYLTFQNATTFWQIGGEDVNIYGGGTLNGNGQVWYDKYAKDIYILRPILLGIVGLTGGSVSNINMRFSPQWFNIIVNSTDVVYDHISISGGTNNANPAKNTDGWDTYRSSAITIQNSVINNGDDCVSFKPNSTDIVVQGLDCTGSHGISVGSLGQYPGEYDIVEDIYVYNISMTSASDGARIKVWPGTQSALSGDLQGGGGRGHVKNVTYDTFGNHKNDYAIQVTQCYGQKNKTLCELYPSELTISDIYFKNFYGTTSSKYDPTVGTVVCSSPTVCSKIYAENITVTPPSGKAAVYTCSNVNVTQLGLPCA</sequence>
<dbReference type="OrthoDB" id="187139at2759"/>
<evidence type="ECO:0000313" key="17">
    <source>
        <dbReference type="Proteomes" id="UP000277580"/>
    </source>
</evidence>
<dbReference type="InParanoid" id="A0A3N4KEQ2"/>
<evidence type="ECO:0000256" key="15">
    <source>
        <dbReference type="SAM" id="SignalP"/>
    </source>
</evidence>